<reference evidence="3 4" key="1">
    <citation type="submission" date="2020-12" db="EMBL/GenBank/DDBJ databases">
        <title>Geomonas sp. Red259, isolated from paddy soil.</title>
        <authorList>
            <person name="Xu Z."/>
            <person name="Zhang Z."/>
            <person name="Masuda Y."/>
            <person name="Itoh H."/>
            <person name="Senoo K."/>
        </authorList>
    </citation>
    <scope>NUCLEOTIDE SEQUENCE [LARGE SCALE GENOMIC DNA]</scope>
    <source>
        <strain evidence="3 4">Red259</strain>
    </source>
</reference>
<accession>A0ABS0YP15</accession>
<keyword evidence="1" id="KW-0175">Coiled coil</keyword>
<proteinExistence type="predicted"/>
<protein>
    <submittedName>
        <fullName evidence="3">AIPR family protein</fullName>
    </submittedName>
</protein>
<keyword evidence="4" id="KW-1185">Reference proteome</keyword>
<gene>
    <name evidence="3" type="ORF">JFN90_06190</name>
</gene>
<feature type="domain" description="Abortive phage infection protein C-terminal" evidence="2">
    <location>
        <begin position="207"/>
        <end position="344"/>
    </location>
</feature>
<evidence type="ECO:0000313" key="3">
    <source>
        <dbReference type="EMBL" id="MBJ6799724.1"/>
    </source>
</evidence>
<evidence type="ECO:0000256" key="1">
    <source>
        <dbReference type="SAM" id="Coils"/>
    </source>
</evidence>
<feature type="coiled-coil region" evidence="1">
    <location>
        <begin position="491"/>
        <end position="518"/>
    </location>
</feature>
<evidence type="ECO:0000313" key="4">
    <source>
        <dbReference type="Proteomes" id="UP000641025"/>
    </source>
</evidence>
<comment type="caution">
    <text evidence="3">The sequence shown here is derived from an EMBL/GenBank/DDBJ whole genome shotgun (WGS) entry which is preliminary data.</text>
</comment>
<evidence type="ECO:0000259" key="2">
    <source>
        <dbReference type="Pfam" id="PF10592"/>
    </source>
</evidence>
<dbReference type="EMBL" id="JAEMHK010000003">
    <property type="protein sequence ID" value="MBJ6799724.1"/>
    <property type="molecule type" value="Genomic_DNA"/>
</dbReference>
<name>A0ABS0YP15_9BACT</name>
<dbReference type="Pfam" id="PF10592">
    <property type="entry name" value="AIPR"/>
    <property type="match status" value="1"/>
</dbReference>
<sequence length="562" mass="64259">MPFPQIFEDWIAYRVDDGCTRIFRADSGDVAPHRITLEGGYLRLYVWAPEAYLPLDTLGELNSFITAIVDCDKGGGALVKSVLGALDAEVREPTDPDDEIQEGDERPRITLEIVSPLQLDRKKRAAMEDGIQEQLTLLAGKNLVTVVNYHWVDAVQEDFKPIRCKVHSPEVYTTSESEVTCSLKFVVVKFGDLYHDLTRRAGEALYASNVRGFLGSSITNKRLRSAYQKIIEGGESSQDFELFPFKNNGITISCTGIGVQNNQILVKCPQVVNGQQTIRTWEKVYNQHTEYNKPLLEKIPVVVKFVQLPNESLVRQVAFANNRQNPVSADILRSNEPVLVRIEFRWNDCIASTGLPRFFRKADGGNKFVTPKKLFQINYYMRHGKRVSQREIDNFFDDDITFQTFFSKIEAKILGQAGYVIKLAQLIEFYNFITVNNKNTNPERKVVINTAFGLDGREKTVKHPFFAVGKPGWNLCVSLFLQTIFKEITLEEDLQGHAERAKQRLNGLANQIREELISFSEAPEFSEEYDKPQDKHPDIWDEWFNRGDRYRQYLGHQPKGII</sequence>
<organism evidence="3 4">
    <name type="scientific">Geomonas propionica</name>
    <dbReference type="NCBI Taxonomy" id="2798582"/>
    <lineage>
        <taxon>Bacteria</taxon>
        <taxon>Pseudomonadati</taxon>
        <taxon>Thermodesulfobacteriota</taxon>
        <taxon>Desulfuromonadia</taxon>
        <taxon>Geobacterales</taxon>
        <taxon>Geobacteraceae</taxon>
        <taxon>Geomonas</taxon>
    </lineage>
</organism>
<dbReference type="RefSeq" id="WP_199394226.1">
    <property type="nucleotide sequence ID" value="NZ_JAEMHK010000003.1"/>
</dbReference>
<dbReference type="InterPro" id="IPR018891">
    <property type="entry name" value="AIPR_C"/>
</dbReference>
<dbReference type="Proteomes" id="UP000641025">
    <property type="component" value="Unassembled WGS sequence"/>
</dbReference>